<evidence type="ECO:0000256" key="3">
    <source>
        <dbReference type="SAM" id="Phobius"/>
    </source>
</evidence>
<keyword evidence="8" id="KW-1185">Reference proteome</keyword>
<evidence type="ECO:0000256" key="1">
    <source>
        <dbReference type="ARBA" id="ARBA00012528"/>
    </source>
</evidence>
<dbReference type="EC" id="2.7.7.65" evidence="1"/>
<dbReference type="Proteomes" id="UP000252795">
    <property type="component" value="Unassembled WGS sequence"/>
</dbReference>
<feature type="transmembrane region" description="Helical" evidence="3">
    <location>
        <begin position="72"/>
        <end position="95"/>
    </location>
</feature>
<dbReference type="PROSITE" id="PS50887">
    <property type="entry name" value="GGDEF"/>
    <property type="match status" value="1"/>
</dbReference>
<gene>
    <name evidence="6" type="ORF">DET51_104266</name>
    <name evidence="5" type="ORF">DET64_104266</name>
</gene>
<reference evidence="6 7" key="1">
    <citation type="submission" date="2018-07" db="EMBL/GenBank/DDBJ databases">
        <title>Freshwater and sediment microbial communities from various areas in North America, analyzing microbe dynamics in response to fracking.</title>
        <authorList>
            <person name="Lamendella R."/>
        </authorList>
    </citation>
    <scope>NUCLEOTIDE SEQUENCE [LARGE SCALE GENOMIC DNA]</scope>
    <source>
        <strain evidence="6 7">114E</strain>
        <strain evidence="5 8">114E_o</strain>
    </source>
</reference>
<dbReference type="PANTHER" id="PTHR45138:SF9">
    <property type="entry name" value="DIGUANYLATE CYCLASE DGCM-RELATED"/>
    <property type="match status" value="1"/>
</dbReference>
<evidence type="ECO:0000313" key="7">
    <source>
        <dbReference type="Proteomes" id="UP000252795"/>
    </source>
</evidence>
<dbReference type="NCBIfam" id="TIGR00254">
    <property type="entry name" value="GGDEF"/>
    <property type="match status" value="1"/>
</dbReference>
<dbReference type="InterPro" id="IPR050469">
    <property type="entry name" value="Diguanylate_Cyclase"/>
</dbReference>
<dbReference type="EMBL" id="QPJB01000004">
    <property type="protein sequence ID" value="RCW35647.1"/>
    <property type="molecule type" value="Genomic_DNA"/>
</dbReference>
<dbReference type="InterPro" id="IPR043128">
    <property type="entry name" value="Rev_trsase/Diguanyl_cyclase"/>
</dbReference>
<protein>
    <recommendedName>
        <fullName evidence="1">diguanylate cyclase</fullName>
        <ecNumber evidence="1">2.7.7.65</ecNumber>
    </recommendedName>
</protein>
<dbReference type="Proteomes" id="UP000253065">
    <property type="component" value="Unassembled WGS sequence"/>
</dbReference>
<dbReference type="Gene3D" id="3.30.70.270">
    <property type="match status" value="1"/>
</dbReference>
<comment type="catalytic activity">
    <reaction evidence="2">
        <text>2 GTP = 3',3'-c-di-GMP + 2 diphosphate</text>
        <dbReference type="Rhea" id="RHEA:24898"/>
        <dbReference type="ChEBI" id="CHEBI:33019"/>
        <dbReference type="ChEBI" id="CHEBI:37565"/>
        <dbReference type="ChEBI" id="CHEBI:58805"/>
        <dbReference type="EC" id="2.7.7.65"/>
    </reaction>
</comment>
<keyword evidence="3" id="KW-1133">Transmembrane helix</keyword>
<dbReference type="InterPro" id="IPR029787">
    <property type="entry name" value="Nucleotide_cyclase"/>
</dbReference>
<dbReference type="SUPFAM" id="SSF55073">
    <property type="entry name" value="Nucleotide cyclase"/>
    <property type="match status" value="1"/>
</dbReference>
<feature type="transmembrane region" description="Helical" evidence="3">
    <location>
        <begin position="102"/>
        <end position="128"/>
    </location>
</feature>
<organism evidence="6 7">
    <name type="scientific">Marinobacter nauticus</name>
    <name type="common">Marinobacter hydrocarbonoclasticus</name>
    <name type="synonym">Marinobacter aquaeolei</name>
    <dbReference type="NCBI Taxonomy" id="2743"/>
    <lineage>
        <taxon>Bacteria</taxon>
        <taxon>Pseudomonadati</taxon>
        <taxon>Pseudomonadota</taxon>
        <taxon>Gammaproteobacteria</taxon>
        <taxon>Pseudomonadales</taxon>
        <taxon>Marinobacteraceae</taxon>
        <taxon>Marinobacter</taxon>
    </lineage>
</organism>
<accession>A0A368V370</accession>
<dbReference type="PANTHER" id="PTHR45138">
    <property type="entry name" value="REGULATORY COMPONENTS OF SENSORY TRANSDUCTION SYSTEM"/>
    <property type="match status" value="1"/>
</dbReference>
<dbReference type="CDD" id="cd01949">
    <property type="entry name" value="GGDEF"/>
    <property type="match status" value="1"/>
</dbReference>
<dbReference type="EMBL" id="QNSA01000004">
    <property type="protein sequence ID" value="RBP75116.1"/>
    <property type="molecule type" value="Genomic_DNA"/>
</dbReference>
<name>A0A368V370_MARNT</name>
<dbReference type="AlphaFoldDB" id="A0A368V370"/>
<comment type="caution">
    <text evidence="6">The sequence shown here is derived from an EMBL/GenBank/DDBJ whole genome shotgun (WGS) entry which is preliminary data.</text>
</comment>
<sequence>MFHRLKNDFRLSIITLLGISGLVGITPFAVLRFMQGNLLAGVVDSAILGGIATSMAYAWLTGDTRRTGLVMAIISSYGAVVVGSIVGDPGLFWLYPCLVTSFFLVGPRIAVGINLSAILAMMVVGLAFSSQEQMWSFSSTAVVVSACAYVFAHRNHSQRRRLEQLATIDPLTGVKNRRSMDEELDVAAANAERSGLPYALVLLDLDHFKKINDEYGHGVGDDVLTELVALLESNTRRSDQLFRYGGEEFVLLLPGVDGVNLRAVMNNLQQVLRKYMKHPGGPITRCTPPRKPGVTGLFMPRILVSPCRSRFPRLQAECLHQRVWKAGNETGASRVTDWRRSVRRSVLPRSLQRPAPATASR</sequence>
<dbReference type="InterPro" id="IPR000160">
    <property type="entry name" value="GGDEF_dom"/>
</dbReference>
<keyword evidence="3" id="KW-0812">Transmembrane</keyword>
<feature type="transmembrane region" description="Helical" evidence="3">
    <location>
        <begin position="38"/>
        <end position="60"/>
    </location>
</feature>
<feature type="transmembrane region" description="Helical" evidence="3">
    <location>
        <begin position="12"/>
        <end position="31"/>
    </location>
</feature>
<evidence type="ECO:0000313" key="8">
    <source>
        <dbReference type="Proteomes" id="UP000253065"/>
    </source>
</evidence>
<dbReference type="SMART" id="SM00267">
    <property type="entry name" value="GGDEF"/>
    <property type="match status" value="1"/>
</dbReference>
<feature type="transmembrane region" description="Helical" evidence="3">
    <location>
        <begin position="134"/>
        <end position="152"/>
    </location>
</feature>
<evidence type="ECO:0000313" key="5">
    <source>
        <dbReference type="EMBL" id="RBP75116.1"/>
    </source>
</evidence>
<keyword evidence="3" id="KW-0472">Membrane</keyword>
<evidence type="ECO:0000256" key="2">
    <source>
        <dbReference type="ARBA" id="ARBA00034247"/>
    </source>
</evidence>
<feature type="domain" description="GGDEF" evidence="4">
    <location>
        <begin position="196"/>
        <end position="340"/>
    </location>
</feature>
<dbReference type="GO" id="GO:0052621">
    <property type="term" value="F:diguanylate cyclase activity"/>
    <property type="evidence" value="ECO:0007669"/>
    <property type="project" value="UniProtKB-EC"/>
</dbReference>
<evidence type="ECO:0000259" key="4">
    <source>
        <dbReference type="PROSITE" id="PS50887"/>
    </source>
</evidence>
<dbReference type="Pfam" id="PF00990">
    <property type="entry name" value="GGDEF"/>
    <property type="match status" value="1"/>
</dbReference>
<proteinExistence type="predicted"/>
<evidence type="ECO:0000313" key="6">
    <source>
        <dbReference type="EMBL" id="RCW35647.1"/>
    </source>
</evidence>